<dbReference type="PANTHER" id="PTHR22851">
    <property type="entry name" value="U3 SMALL NUCLEOLAR RNA U3 SNORNA ASSOCIATED PROTEIN"/>
    <property type="match status" value="1"/>
</dbReference>
<dbReference type="EMBL" id="CABD030060308">
    <property type="status" value="NOT_ANNOTATED_CDS"/>
    <property type="molecule type" value="Genomic_DNA"/>
</dbReference>
<keyword evidence="1" id="KW-0472">Membrane</keyword>
<dbReference type="Ensembl" id="ENSGGOT00000061734.1">
    <property type="protein sequence ID" value="ENSGGOP00000051644.1"/>
    <property type="gene ID" value="ENSGGOG00000015124.4"/>
</dbReference>
<keyword evidence="1" id="KW-1133">Transmembrane helix</keyword>
<evidence type="ECO:0000313" key="3">
    <source>
        <dbReference type="Proteomes" id="UP000001519"/>
    </source>
</evidence>
<gene>
    <name evidence="2" type="primary">DCAF13</name>
</gene>
<dbReference type="InterPro" id="IPR051733">
    <property type="entry name" value="WD_repeat_DCAF13/WDSOF1"/>
</dbReference>
<evidence type="ECO:0000256" key="1">
    <source>
        <dbReference type="SAM" id="Phobius"/>
    </source>
</evidence>
<reference evidence="2" key="4">
    <citation type="submission" date="2025-09" db="UniProtKB">
        <authorList>
            <consortium name="Ensembl"/>
        </authorList>
    </citation>
    <scope>IDENTIFICATION</scope>
</reference>
<dbReference type="Proteomes" id="UP000001519">
    <property type="component" value="Chromosome 8"/>
</dbReference>
<organism evidence="2 3">
    <name type="scientific">Gorilla gorilla gorilla</name>
    <name type="common">Western lowland gorilla</name>
    <dbReference type="NCBI Taxonomy" id="9595"/>
    <lineage>
        <taxon>Eukaryota</taxon>
        <taxon>Metazoa</taxon>
        <taxon>Chordata</taxon>
        <taxon>Craniata</taxon>
        <taxon>Vertebrata</taxon>
        <taxon>Euteleostomi</taxon>
        <taxon>Mammalia</taxon>
        <taxon>Eutheria</taxon>
        <taxon>Euarchontoglires</taxon>
        <taxon>Primates</taxon>
        <taxon>Haplorrhini</taxon>
        <taxon>Catarrhini</taxon>
        <taxon>Hominidae</taxon>
        <taxon>Gorilla</taxon>
    </lineage>
</organism>
<reference evidence="3" key="1">
    <citation type="submission" date="2011-05" db="EMBL/GenBank/DDBJ databases">
        <title>Insights into the evolution of the great apes provided by the gorilla genome.</title>
        <authorList>
            <person name="Scally A."/>
        </authorList>
    </citation>
    <scope>NUCLEOTIDE SEQUENCE [LARGE SCALE GENOMIC DNA]</scope>
</reference>
<evidence type="ECO:0000313" key="2">
    <source>
        <dbReference type="Ensembl" id="ENSGGOP00000051644.1"/>
    </source>
</evidence>
<dbReference type="PANTHER" id="PTHR22851:SF0">
    <property type="entry name" value="DDB1- AND CUL4-ASSOCIATED FACTOR 13"/>
    <property type="match status" value="1"/>
</dbReference>
<dbReference type="GeneTree" id="ENSGT00390000005711"/>
<keyword evidence="3" id="KW-1185">Reference proteome</keyword>
<proteinExistence type="predicted"/>
<dbReference type="Bgee" id="ENSGGOG00000015124">
    <property type="expression patterns" value="Expressed in testis and 6 other cell types or tissues"/>
</dbReference>
<accession>A0A2I2ZWU3</accession>
<keyword evidence="1" id="KW-0812">Transmembrane</keyword>
<protein>
    <submittedName>
        <fullName evidence="2">DDB1 and CUL4 associated factor 13</fullName>
    </submittedName>
</protein>
<reference evidence="2 3" key="2">
    <citation type="journal article" date="2012" name="Nature">
        <title>Insights into hominid evolution from the gorilla genome sequence.</title>
        <authorList>
            <person name="Scally A."/>
            <person name="Dutheil J.Y."/>
            <person name="Hillier L.W."/>
            <person name="Jordan G.E."/>
            <person name="Goodhead I."/>
            <person name="Herrero J."/>
            <person name="Hobolth A."/>
            <person name="Lappalainen T."/>
            <person name="Mailund T."/>
            <person name="Marques-Bonet T."/>
            <person name="McCarthy S."/>
            <person name="Montgomery S.H."/>
            <person name="Schwalie P.C."/>
            <person name="Tang Y.A."/>
            <person name="Ward M.C."/>
            <person name="Xue Y."/>
            <person name="Yngvadottir B."/>
            <person name="Alkan C."/>
            <person name="Andersen L.N."/>
            <person name="Ayub Q."/>
            <person name="Ball E.V."/>
            <person name="Beal K."/>
            <person name="Bradley B.J."/>
            <person name="Chen Y."/>
            <person name="Clee C.M."/>
            <person name="Fitzgerald S."/>
            <person name="Graves T.A."/>
            <person name="Gu Y."/>
            <person name="Heath P."/>
            <person name="Heger A."/>
            <person name="Karakoc E."/>
            <person name="Kolb-Kokocinski A."/>
            <person name="Laird G.K."/>
            <person name="Lunter G."/>
            <person name="Meader S."/>
            <person name="Mort M."/>
            <person name="Mullikin J.C."/>
            <person name="Munch K."/>
            <person name="O'Connor T.D."/>
            <person name="Phillips A.D."/>
            <person name="Prado-Martinez J."/>
            <person name="Rogers A.S."/>
            <person name="Sajjadian S."/>
            <person name="Schmidt D."/>
            <person name="Shaw K."/>
            <person name="Simpson J.T."/>
            <person name="Stenson P.D."/>
            <person name="Turner D.J."/>
            <person name="Vigilant L."/>
            <person name="Vilella A.J."/>
            <person name="Whitener W."/>
            <person name="Zhu B."/>
            <person name="Cooper D.N."/>
            <person name="de Jong P."/>
            <person name="Dermitzakis E.T."/>
            <person name="Eichler E.E."/>
            <person name="Flicek P."/>
            <person name="Goldman N."/>
            <person name="Mundy N.I."/>
            <person name="Ning Z."/>
            <person name="Odom D.T."/>
            <person name="Ponting C.P."/>
            <person name="Quail M.A."/>
            <person name="Ryder O.A."/>
            <person name="Searle S.M."/>
            <person name="Warren W.C."/>
            <person name="Wilson R.K."/>
            <person name="Schierup M.H."/>
            <person name="Rogers J."/>
            <person name="Tyler-Smith C."/>
            <person name="Durbin R."/>
        </authorList>
    </citation>
    <scope>NUCLEOTIDE SEQUENCE [LARGE SCALE GENOMIC DNA]</scope>
</reference>
<sequence>MKVKMLSRNPDNYVRETKLDLQRVPRNYDPALHPFEVPREYVRALNATKLERVFAKPFLASLDGHRDGVNCLAKHPKNLATVLSGACDGEVGDDKTVKQWKMDGPGYGDEEEPLHTILGKTVYTGIDHHWKEAVFATCGQQVDIWDEQRTNPICSMTWGFDSISSVKFNPIEVMFFFKYVLIFVSLLWLNNFSSV</sequence>
<dbReference type="SUPFAM" id="SSF50978">
    <property type="entry name" value="WD40 repeat-like"/>
    <property type="match status" value="1"/>
</dbReference>
<dbReference type="EMBL" id="CABD030060307">
    <property type="status" value="NOT_ANNOTATED_CDS"/>
    <property type="molecule type" value="Genomic_DNA"/>
</dbReference>
<dbReference type="FunFam" id="2.130.10.10:FF:000595">
    <property type="entry name" value="DDB1 and CUL4 associated factor 13"/>
    <property type="match status" value="1"/>
</dbReference>
<feature type="transmembrane region" description="Helical" evidence="1">
    <location>
        <begin position="171"/>
        <end position="189"/>
    </location>
</feature>
<dbReference type="Gene3D" id="2.130.10.10">
    <property type="entry name" value="YVTN repeat-like/Quinoprotein amine dehydrogenase"/>
    <property type="match status" value="1"/>
</dbReference>
<name>A0A2I2ZWU3_GORGO</name>
<dbReference type="InterPro" id="IPR015943">
    <property type="entry name" value="WD40/YVTN_repeat-like_dom_sf"/>
</dbReference>
<reference evidence="2" key="3">
    <citation type="submission" date="2025-08" db="UniProtKB">
        <authorList>
            <consortium name="Ensembl"/>
        </authorList>
    </citation>
    <scope>IDENTIFICATION</scope>
</reference>
<dbReference type="InterPro" id="IPR036322">
    <property type="entry name" value="WD40_repeat_dom_sf"/>
</dbReference>
<dbReference type="EMBL" id="CABD030060309">
    <property type="status" value="NOT_ANNOTATED_CDS"/>
    <property type="molecule type" value="Genomic_DNA"/>
</dbReference>
<dbReference type="AlphaFoldDB" id="A0A2I2ZWU3"/>